<dbReference type="Pfam" id="PF17215">
    <property type="entry name" value="Rrp44_S1"/>
    <property type="match status" value="1"/>
</dbReference>
<evidence type="ECO:0000259" key="16">
    <source>
        <dbReference type="SMART" id="SM00670"/>
    </source>
</evidence>
<dbReference type="PANTHER" id="PTHR23355:SF35">
    <property type="entry name" value="EXOSOME COMPLEX EXONUCLEASE RRP44"/>
    <property type="match status" value="1"/>
</dbReference>
<dbReference type="Pfam" id="PF13638">
    <property type="entry name" value="PIN_4"/>
    <property type="match status" value="1"/>
</dbReference>
<comment type="similarity">
    <text evidence="4 15">Belongs to the RNR ribonuclease family.</text>
</comment>
<dbReference type="Pfam" id="PF00773">
    <property type="entry name" value="RNB"/>
    <property type="match status" value="1"/>
</dbReference>
<feature type="domain" description="RNB" evidence="17">
    <location>
        <begin position="465"/>
        <end position="798"/>
    </location>
</feature>
<dbReference type="Pfam" id="PF17849">
    <property type="entry name" value="OB_Dis3"/>
    <property type="match status" value="1"/>
</dbReference>
<evidence type="ECO:0000256" key="5">
    <source>
        <dbReference type="ARBA" id="ARBA00022490"/>
    </source>
</evidence>
<comment type="cofactor">
    <cofactor evidence="1">
        <name>Mg(2+)</name>
        <dbReference type="ChEBI" id="CHEBI:18420"/>
    </cofactor>
</comment>
<organism evidence="18 19">
    <name type="scientific">Ambispora gerdemannii</name>
    <dbReference type="NCBI Taxonomy" id="144530"/>
    <lineage>
        <taxon>Eukaryota</taxon>
        <taxon>Fungi</taxon>
        <taxon>Fungi incertae sedis</taxon>
        <taxon>Mucoromycota</taxon>
        <taxon>Glomeromycotina</taxon>
        <taxon>Glomeromycetes</taxon>
        <taxon>Archaeosporales</taxon>
        <taxon>Ambisporaceae</taxon>
        <taxon>Ambispora</taxon>
    </lineage>
</organism>
<evidence type="ECO:0000256" key="8">
    <source>
        <dbReference type="ARBA" id="ARBA00022759"/>
    </source>
</evidence>
<dbReference type="CDD" id="cd09862">
    <property type="entry name" value="PIN_Rrp44-like"/>
    <property type="match status" value="1"/>
</dbReference>
<keyword evidence="5" id="KW-0963">Cytoplasm</keyword>
<evidence type="ECO:0000256" key="1">
    <source>
        <dbReference type="ARBA" id="ARBA00001946"/>
    </source>
</evidence>
<dbReference type="InterPro" id="IPR033771">
    <property type="entry name" value="Rrp44_CSD1"/>
</dbReference>
<evidence type="ECO:0000256" key="9">
    <source>
        <dbReference type="ARBA" id="ARBA00022801"/>
    </source>
</evidence>
<dbReference type="PANTHER" id="PTHR23355">
    <property type="entry name" value="RIBONUCLEASE"/>
    <property type="match status" value="1"/>
</dbReference>
<keyword evidence="12" id="KW-0694">RNA-binding</keyword>
<accession>A0A9N8V1Z7</accession>
<dbReference type="Gene3D" id="2.40.50.700">
    <property type="match status" value="1"/>
</dbReference>
<evidence type="ECO:0000313" key="19">
    <source>
        <dbReference type="Proteomes" id="UP000789831"/>
    </source>
</evidence>
<dbReference type="InterPro" id="IPR002716">
    <property type="entry name" value="PIN_dom"/>
</dbReference>
<dbReference type="PROSITE" id="PS01175">
    <property type="entry name" value="RIBONUCLEASE_II"/>
    <property type="match status" value="1"/>
</dbReference>
<feature type="domain" description="PIN" evidence="16">
    <location>
        <begin position="60"/>
        <end position="173"/>
    </location>
</feature>
<evidence type="ECO:0000256" key="12">
    <source>
        <dbReference type="ARBA" id="ARBA00022884"/>
    </source>
</evidence>
<dbReference type="Pfam" id="PF17216">
    <property type="entry name" value="Rrp44_CSD1"/>
    <property type="match status" value="1"/>
</dbReference>
<dbReference type="GO" id="GO:0016075">
    <property type="term" value="P:rRNA catabolic process"/>
    <property type="evidence" value="ECO:0007669"/>
    <property type="project" value="TreeGrafter"/>
</dbReference>
<comment type="caution">
    <text evidence="18">The sequence shown here is derived from an EMBL/GenBank/DDBJ whole genome shotgun (WGS) entry which is preliminary data.</text>
</comment>
<evidence type="ECO:0000256" key="10">
    <source>
        <dbReference type="ARBA" id="ARBA00022835"/>
    </source>
</evidence>
<evidence type="ECO:0000259" key="17">
    <source>
        <dbReference type="SMART" id="SM00955"/>
    </source>
</evidence>
<dbReference type="SMART" id="SM00955">
    <property type="entry name" value="RNB"/>
    <property type="match status" value="1"/>
</dbReference>
<dbReference type="InterPro" id="IPR029060">
    <property type="entry name" value="PIN-like_dom_sf"/>
</dbReference>
<keyword evidence="8" id="KW-0255">Endonuclease</keyword>
<keyword evidence="13" id="KW-0539">Nucleus</keyword>
<gene>
    <name evidence="18" type="ORF">AGERDE_LOCUS890</name>
</gene>
<proteinExistence type="inferred from homology"/>
<dbReference type="OrthoDB" id="372421at2759"/>
<evidence type="ECO:0000256" key="4">
    <source>
        <dbReference type="ARBA" id="ARBA00005785"/>
    </source>
</evidence>
<keyword evidence="9" id="KW-0378">Hydrolase</keyword>
<evidence type="ECO:0000256" key="11">
    <source>
        <dbReference type="ARBA" id="ARBA00022839"/>
    </source>
</evidence>
<evidence type="ECO:0000256" key="14">
    <source>
        <dbReference type="ARBA" id="ARBA00077930"/>
    </source>
</evidence>
<dbReference type="GO" id="GO:0005730">
    <property type="term" value="C:nucleolus"/>
    <property type="evidence" value="ECO:0007669"/>
    <property type="project" value="UniProtKB-SubCell"/>
</dbReference>
<dbReference type="InterPro" id="IPR022966">
    <property type="entry name" value="RNase_II/R_CS"/>
</dbReference>
<dbReference type="InterPro" id="IPR012340">
    <property type="entry name" value="NA-bd_OB-fold"/>
</dbReference>
<sequence>MLRSKGFIKRTKKGNAVKVVQEHYLREDIWCSVESCSQCSHTESILRVIPSNTKIVDSPHFIVADTNLFMNQIDIIEHKSIRNVIVLQTVYEEIRHLSLPIYNRLKAIISDTSRGFYVFSNEHHRETYTDRLKDESPNDRNDRAIRLAVKWYSTHLNRTAKVLLLSDDVANREKAKKDGLLAFSVRQYVEGMVDFPELIDMLGNTADNQETKNKEFTYEEHLSSAHISNGLKNGSLYQGSLSISTHNYLEGSIMANVDGTDTQIMILGRQYMNRAIQGDIVAIQLFPRTEWLKTPTEVIVDEEEENMSTNGEAKENNNIEVEEMLTSAPQPTGKVIGIIKRNWRPYCGFIRKQTVQGSSTSTLSENVLVITMDRRIPFIRIRTRQAQNLMGQRILVSIDAWPKDSKYPMGHFVRALGSAGDKDTETQVLLLEHDVPHQDFSLQVLSDLPIEREAWKVNEDQLRDRMDLRNLNICSIDPPDCTDIDDALHARQLPNGNYEVGVHIADVTHFVKPGSALDQEAATRGTTVYLVNKRIDMIPTLLGCNLCSLHEKVDRLAFSCLWEMSADADIIQVNFTKSVISSKASLTYDEAQRRIDDLRMKDDLTEGLRLLNKLAKKLHARRLERGALTLASPEVRFQLENDSQDPVDVVEMKDLKETNALVEEFMLLANISVAQKIISKFPASSLLRHHPPPTESKLENLAQSISQFGFTLKYNTSKDLADSLNKAAIPNEPYFNKLLRIMTTRCMMQAKYFCSGNFGKKDFLHYGLASEIYTHFTSPIRRYSDIIVHRLLEACINTNSVYSSELTDKTKMQKLCDGLNYRYVMAQLAARSSVELHTNIFFKGKTEKEEGFVTRILKNGFIVLIPRYGIEGIVCSSKSSLSATPASPVVYNPHTNSLDSSLCDISIKLFNKVMVQITIDEDLVGGMRQKLKIELLNPYIPGLSVNNEGKGSVRKSDDENRLSSNVKRMKINV</sequence>
<name>A0A9N8V1Z7_9GLOM</name>
<dbReference type="Proteomes" id="UP000789831">
    <property type="component" value="Unassembled WGS sequence"/>
</dbReference>
<dbReference type="GO" id="GO:0000175">
    <property type="term" value="F:3'-5'-RNA exonuclease activity"/>
    <property type="evidence" value="ECO:0007669"/>
    <property type="project" value="UniProtKB-ARBA"/>
</dbReference>
<keyword evidence="10" id="KW-0271">Exosome</keyword>
<dbReference type="SUPFAM" id="SSF50249">
    <property type="entry name" value="Nucleic acid-binding proteins"/>
    <property type="match status" value="3"/>
</dbReference>
<dbReference type="GO" id="GO:0006364">
    <property type="term" value="P:rRNA processing"/>
    <property type="evidence" value="ECO:0007669"/>
    <property type="project" value="UniProtKB-KW"/>
</dbReference>
<dbReference type="GO" id="GO:0003723">
    <property type="term" value="F:RNA binding"/>
    <property type="evidence" value="ECO:0007669"/>
    <property type="project" value="UniProtKB-KW"/>
</dbReference>
<dbReference type="GO" id="GO:0000176">
    <property type="term" value="C:nuclear exosome (RNase complex)"/>
    <property type="evidence" value="ECO:0007669"/>
    <property type="project" value="TreeGrafter"/>
</dbReference>
<protein>
    <recommendedName>
        <fullName evidence="14">Ribosomal RNA-processing protein 44</fullName>
    </recommendedName>
</protein>
<evidence type="ECO:0000313" key="18">
    <source>
        <dbReference type="EMBL" id="CAG8438807.1"/>
    </source>
</evidence>
<dbReference type="Gene3D" id="2.40.50.140">
    <property type="entry name" value="Nucleic acid-binding proteins"/>
    <property type="match status" value="1"/>
</dbReference>
<evidence type="ECO:0000256" key="6">
    <source>
        <dbReference type="ARBA" id="ARBA00022552"/>
    </source>
</evidence>
<evidence type="ECO:0000256" key="15">
    <source>
        <dbReference type="RuleBase" id="RU003901"/>
    </source>
</evidence>
<evidence type="ECO:0000256" key="13">
    <source>
        <dbReference type="ARBA" id="ARBA00023242"/>
    </source>
</evidence>
<dbReference type="GO" id="GO:0071034">
    <property type="term" value="P:CUT catabolic process"/>
    <property type="evidence" value="ECO:0007669"/>
    <property type="project" value="UniProtKB-ARBA"/>
</dbReference>
<dbReference type="GO" id="GO:0071031">
    <property type="term" value="P:nuclear mRNA surveillance of mRNA 3'-end processing"/>
    <property type="evidence" value="ECO:0007669"/>
    <property type="project" value="TreeGrafter"/>
</dbReference>
<dbReference type="InterPro" id="IPR001900">
    <property type="entry name" value="RNase_II/R"/>
</dbReference>
<evidence type="ECO:0000256" key="3">
    <source>
        <dbReference type="ARBA" id="ARBA00004604"/>
    </source>
</evidence>
<evidence type="ECO:0000256" key="7">
    <source>
        <dbReference type="ARBA" id="ARBA00022722"/>
    </source>
</evidence>
<dbReference type="SMART" id="SM00670">
    <property type="entry name" value="PINc"/>
    <property type="match status" value="1"/>
</dbReference>
<dbReference type="InterPro" id="IPR041505">
    <property type="entry name" value="Dis3_CSD2"/>
</dbReference>
<comment type="subcellular location">
    <subcellularLocation>
        <location evidence="2">Cytoplasm</location>
    </subcellularLocation>
    <subcellularLocation>
        <location evidence="3">Nucleus</location>
        <location evidence="3">Nucleolus</location>
    </subcellularLocation>
</comment>
<reference evidence="18" key="1">
    <citation type="submission" date="2021-06" db="EMBL/GenBank/DDBJ databases">
        <authorList>
            <person name="Kallberg Y."/>
            <person name="Tangrot J."/>
            <person name="Rosling A."/>
        </authorList>
    </citation>
    <scope>NUCLEOTIDE SEQUENCE</scope>
    <source>
        <strain evidence="18">MT106</strain>
    </source>
</reference>
<dbReference type="InterPro" id="IPR050180">
    <property type="entry name" value="RNR_Ribonuclease"/>
</dbReference>
<keyword evidence="19" id="KW-1185">Reference proteome</keyword>
<evidence type="ECO:0000256" key="2">
    <source>
        <dbReference type="ARBA" id="ARBA00004496"/>
    </source>
</evidence>
<dbReference type="InterPro" id="IPR033770">
    <property type="entry name" value="RRP44_S1"/>
</dbReference>
<dbReference type="EMBL" id="CAJVPL010000052">
    <property type="protein sequence ID" value="CAG8438807.1"/>
    <property type="molecule type" value="Genomic_DNA"/>
</dbReference>
<dbReference type="GO" id="GO:0000177">
    <property type="term" value="C:cytoplasmic exosome (RNase complex)"/>
    <property type="evidence" value="ECO:0007669"/>
    <property type="project" value="TreeGrafter"/>
</dbReference>
<dbReference type="SUPFAM" id="SSF88723">
    <property type="entry name" value="PIN domain-like"/>
    <property type="match status" value="1"/>
</dbReference>
<dbReference type="Gene3D" id="3.40.50.1010">
    <property type="entry name" value="5'-nuclease"/>
    <property type="match status" value="1"/>
</dbReference>
<dbReference type="FunFam" id="2.40.50.700:FF:000001">
    <property type="entry name" value="Exosome complex exonuclease exoribonuclease (Rrp44)"/>
    <property type="match status" value="1"/>
</dbReference>
<dbReference type="AlphaFoldDB" id="A0A9N8V1Z7"/>
<keyword evidence="6" id="KW-0698">rRNA processing</keyword>
<dbReference type="Gene3D" id="2.40.50.690">
    <property type="match status" value="1"/>
</dbReference>
<keyword evidence="11" id="KW-0269">Exonuclease</keyword>
<keyword evidence="7" id="KW-0540">Nuclease</keyword>
<dbReference type="FunFam" id="3.40.50.1010:FF:000010">
    <property type="entry name" value="Exosome complex exonuclease DIS3"/>
    <property type="match status" value="1"/>
</dbReference>
<dbReference type="GO" id="GO:0004519">
    <property type="term" value="F:endonuclease activity"/>
    <property type="evidence" value="ECO:0007669"/>
    <property type="project" value="UniProtKB-KW"/>
</dbReference>